<keyword evidence="2" id="KW-1185">Reference proteome</keyword>
<reference evidence="2" key="1">
    <citation type="journal article" date="2022" name="Mol. Ecol. Resour.">
        <title>The genomes of chicory, endive, great burdock and yacon provide insights into Asteraceae palaeo-polyploidization history and plant inulin production.</title>
        <authorList>
            <person name="Fan W."/>
            <person name="Wang S."/>
            <person name="Wang H."/>
            <person name="Wang A."/>
            <person name="Jiang F."/>
            <person name="Liu H."/>
            <person name="Zhao H."/>
            <person name="Xu D."/>
            <person name="Zhang Y."/>
        </authorList>
    </citation>
    <scope>NUCLEOTIDE SEQUENCE [LARGE SCALE GENOMIC DNA]</scope>
    <source>
        <strain evidence="2">cv. Yunnan</strain>
    </source>
</reference>
<proteinExistence type="predicted"/>
<evidence type="ECO:0000313" key="2">
    <source>
        <dbReference type="Proteomes" id="UP001056120"/>
    </source>
</evidence>
<evidence type="ECO:0000313" key="1">
    <source>
        <dbReference type="EMBL" id="KAI3811515.1"/>
    </source>
</evidence>
<comment type="caution">
    <text evidence="1">The sequence shown here is derived from an EMBL/GenBank/DDBJ whole genome shotgun (WGS) entry which is preliminary data.</text>
</comment>
<dbReference type="Proteomes" id="UP001056120">
    <property type="component" value="Linkage Group LG07"/>
</dbReference>
<reference evidence="1 2" key="2">
    <citation type="journal article" date="2022" name="Mol. Ecol. Resour.">
        <title>The genomes of chicory, endive, great burdock and yacon provide insights into Asteraceae paleo-polyploidization history and plant inulin production.</title>
        <authorList>
            <person name="Fan W."/>
            <person name="Wang S."/>
            <person name="Wang H."/>
            <person name="Wang A."/>
            <person name="Jiang F."/>
            <person name="Liu H."/>
            <person name="Zhao H."/>
            <person name="Xu D."/>
            <person name="Zhang Y."/>
        </authorList>
    </citation>
    <scope>NUCLEOTIDE SEQUENCE [LARGE SCALE GENOMIC DNA]</scope>
    <source>
        <strain evidence="2">cv. Yunnan</strain>
        <tissue evidence="1">Leaves</tissue>
    </source>
</reference>
<sequence>MPQISPGIFVVLLGFLQPQKAITEIQTTQGTTAAYLTPTVVPNGYDVDDKPVSSRHITNGKSPAQRISVSLLRLSVI</sequence>
<accession>A0ACB9IU31</accession>
<name>A0ACB9IU31_9ASTR</name>
<organism evidence="1 2">
    <name type="scientific">Smallanthus sonchifolius</name>
    <dbReference type="NCBI Taxonomy" id="185202"/>
    <lineage>
        <taxon>Eukaryota</taxon>
        <taxon>Viridiplantae</taxon>
        <taxon>Streptophyta</taxon>
        <taxon>Embryophyta</taxon>
        <taxon>Tracheophyta</taxon>
        <taxon>Spermatophyta</taxon>
        <taxon>Magnoliopsida</taxon>
        <taxon>eudicotyledons</taxon>
        <taxon>Gunneridae</taxon>
        <taxon>Pentapetalae</taxon>
        <taxon>asterids</taxon>
        <taxon>campanulids</taxon>
        <taxon>Asterales</taxon>
        <taxon>Asteraceae</taxon>
        <taxon>Asteroideae</taxon>
        <taxon>Heliantheae alliance</taxon>
        <taxon>Millerieae</taxon>
        <taxon>Smallanthus</taxon>
    </lineage>
</organism>
<protein>
    <submittedName>
        <fullName evidence="1">Uncharacterized protein</fullName>
    </submittedName>
</protein>
<dbReference type="EMBL" id="CM042024">
    <property type="protein sequence ID" value="KAI3811515.1"/>
    <property type="molecule type" value="Genomic_DNA"/>
</dbReference>
<gene>
    <name evidence="1" type="ORF">L1987_21239</name>
</gene>